<feature type="binding site" evidence="6">
    <location>
        <position position="107"/>
    </location>
    <ligand>
        <name>Fe cation</name>
        <dbReference type="ChEBI" id="CHEBI:24875"/>
    </ligand>
</feature>
<dbReference type="GO" id="GO:0005737">
    <property type="term" value="C:cytoplasm"/>
    <property type="evidence" value="ECO:0007669"/>
    <property type="project" value="UniProtKB-SubCell"/>
</dbReference>
<dbReference type="InterPro" id="IPR043129">
    <property type="entry name" value="ATPase_NBD"/>
</dbReference>
<keyword evidence="6" id="KW-0408">Iron</keyword>
<dbReference type="EMBL" id="LCMI01000005">
    <property type="protein sequence ID" value="KKU33314.1"/>
    <property type="molecule type" value="Genomic_DNA"/>
</dbReference>
<name>A0A0G1PKG5_9BACT</name>
<dbReference type="HAMAP" id="MF_01445">
    <property type="entry name" value="TsaD"/>
    <property type="match status" value="1"/>
</dbReference>
<dbReference type="InterPro" id="IPR017861">
    <property type="entry name" value="KAE1/TsaD"/>
</dbReference>
<evidence type="ECO:0000256" key="4">
    <source>
        <dbReference type="ARBA" id="ARBA00023315"/>
    </source>
</evidence>
<feature type="domain" description="Gcp-like" evidence="7">
    <location>
        <begin position="25"/>
        <end position="331"/>
    </location>
</feature>
<gene>
    <name evidence="6" type="primary">tsaD</name>
    <name evidence="8" type="ORF">UX47_C0005G0116</name>
</gene>
<evidence type="ECO:0000256" key="2">
    <source>
        <dbReference type="ARBA" id="ARBA00022694"/>
    </source>
</evidence>
<evidence type="ECO:0000313" key="8">
    <source>
        <dbReference type="EMBL" id="KKU33314.1"/>
    </source>
</evidence>
<comment type="subcellular location">
    <subcellularLocation>
        <location evidence="6">Cytoplasm</location>
    </subcellularLocation>
</comment>
<comment type="cofactor">
    <cofactor evidence="6">
        <name>Fe(2+)</name>
        <dbReference type="ChEBI" id="CHEBI:29033"/>
    </cofactor>
    <text evidence="6">Binds 1 Fe(2+) ion per subunit.</text>
</comment>
<feature type="binding site" evidence="6">
    <location>
        <position position="297"/>
    </location>
    <ligand>
        <name>substrate</name>
    </ligand>
</feature>
<dbReference type="GO" id="GO:0061711">
    <property type="term" value="F:tRNA N(6)-L-threonylcarbamoyladenine synthase activity"/>
    <property type="evidence" value="ECO:0007669"/>
    <property type="project" value="UniProtKB-EC"/>
</dbReference>
<dbReference type="PRINTS" id="PR00789">
    <property type="entry name" value="OSIALOPTASE"/>
</dbReference>
<sequence length="354" mass="38410">MLAIESTCDETAAAVVENFGEGVRVINSVVASSVEMHEKYGGIVPEVAAREQIKSIIPVITEAMNGENIDAVAVSYGPGLMGSLLVGVESAKVLAWVWKKPLLKVNHMAAHVMANWIVEKTQKIENSKTQSTGVPKLPAVGLVVSGGHTDLILMESLTKWTWIGGTRDDAAGEAFDKAARILGLPYPGGPEIDRAANKVTNEEWDKYKNLFKLPRPLIHDPRLEMSFSGIKAAVARMVENRSQFSEANPQISEESFRNLVAREFSQAVSEVLVKKTMLAVEQFKPKSVLLAGGVAANKKLRETLRQEIAMAGLSFFVPELKYCGDNAAMVGASALLRPEESEMDLRPDPSLAVV</sequence>
<reference evidence="8 9" key="1">
    <citation type="journal article" date="2015" name="Nature">
        <title>rRNA introns, odd ribosomes, and small enigmatic genomes across a large radiation of phyla.</title>
        <authorList>
            <person name="Brown C.T."/>
            <person name="Hug L.A."/>
            <person name="Thomas B.C."/>
            <person name="Sharon I."/>
            <person name="Castelle C.J."/>
            <person name="Singh A."/>
            <person name="Wilkins M.J."/>
            <person name="Williams K.H."/>
            <person name="Banfield J.F."/>
        </authorList>
    </citation>
    <scope>NUCLEOTIDE SEQUENCE [LARGE SCALE GENOMIC DNA]</scope>
</reference>
<dbReference type="AlphaFoldDB" id="A0A0G1PKG5"/>
<evidence type="ECO:0000259" key="7">
    <source>
        <dbReference type="Pfam" id="PF00814"/>
    </source>
</evidence>
<feature type="binding site" evidence="6">
    <location>
        <position position="111"/>
    </location>
    <ligand>
        <name>Fe cation</name>
        <dbReference type="ChEBI" id="CHEBI:24875"/>
    </ligand>
</feature>
<feature type="binding site" evidence="6">
    <location>
        <position position="176"/>
    </location>
    <ligand>
        <name>substrate</name>
    </ligand>
</feature>
<keyword evidence="6" id="KW-0963">Cytoplasm</keyword>
<comment type="function">
    <text evidence="6">Required for the formation of a threonylcarbamoyl group on adenosine at position 37 (t(6)A37) in tRNAs that read codons beginning with adenine. Is involved in the transfer of the threonylcarbamoyl moiety of threonylcarbamoyl-AMP (TC-AMP) to the N6 group of A37, together with TsaE and TsaB. TsaD likely plays a direct catalytic role in this reaction.</text>
</comment>
<dbReference type="NCBIfam" id="TIGR03723">
    <property type="entry name" value="T6A_TsaD_YgjD"/>
    <property type="match status" value="1"/>
</dbReference>
<feature type="binding site" evidence="6">
    <location>
        <position position="189"/>
    </location>
    <ligand>
        <name>substrate</name>
    </ligand>
</feature>
<comment type="caution">
    <text evidence="8">The sequence shown here is derived from an EMBL/GenBank/DDBJ whole genome shotgun (WGS) entry which is preliminary data.</text>
</comment>
<dbReference type="Gene3D" id="3.30.420.40">
    <property type="match status" value="2"/>
</dbReference>
<dbReference type="NCBIfam" id="TIGR00329">
    <property type="entry name" value="gcp_kae1"/>
    <property type="match status" value="1"/>
</dbReference>
<evidence type="ECO:0000313" key="9">
    <source>
        <dbReference type="Proteomes" id="UP000034794"/>
    </source>
</evidence>
<keyword evidence="3 6" id="KW-0479">Metal-binding</keyword>
<evidence type="ECO:0000256" key="1">
    <source>
        <dbReference type="ARBA" id="ARBA00022679"/>
    </source>
</evidence>
<dbReference type="Proteomes" id="UP000034794">
    <property type="component" value="Unassembled WGS sequence"/>
</dbReference>
<dbReference type="PANTHER" id="PTHR11735">
    <property type="entry name" value="TRNA N6-ADENOSINE THREONYLCARBAMOYLTRANSFERASE"/>
    <property type="match status" value="1"/>
</dbReference>
<dbReference type="InterPro" id="IPR022450">
    <property type="entry name" value="TsaD"/>
</dbReference>
<proteinExistence type="inferred from homology"/>
<dbReference type="PATRIC" id="fig|1618381.3.peg.608"/>
<keyword evidence="2 6" id="KW-0819">tRNA processing</keyword>
<comment type="similarity">
    <text evidence="6">Belongs to the KAE1 / TsaD family.</text>
</comment>
<dbReference type="SUPFAM" id="SSF53067">
    <property type="entry name" value="Actin-like ATPase domain"/>
    <property type="match status" value="1"/>
</dbReference>
<dbReference type="Pfam" id="PF00814">
    <property type="entry name" value="TsaD"/>
    <property type="match status" value="1"/>
</dbReference>
<evidence type="ECO:0000256" key="5">
    <source>
        <dbReference type="ARBA" id="ARBA00048117"/>
    </source>
</evidence>
<feature type="binding site" evidence="6">
    <location>
        <begin position="143"/>
        <end position="147"/>
    </location>
    <ligand>
        <name>substrate</name>
    </ligand>
</feature>
<dbReference type="EC" id="2.3.1.234" evidence="6"/>
<feature type="binding site" evidence="6">
    <location>
        <position position="193"/>
    </location>
    <ligand>
        <name>substrate</name>
    </ligand>
</feature>
<comment type="catalytic activity">
    <reaction evidence="5 6">
        <text>L-threonylcarbamoyladenylate + adenosine(37) in tRNA = N(6)-L-threonylcarbamoyladenosine(37) in tRNA + AMP + H(+)</text>
        <dbReference type="Rhea" id="RHEA:37059"/>
        <dbReference type="Rhea" id="RHEA-COMP:10162"/>
        <dbReference type="Rhea" id="RHEA-COMP:10163"/>
        <dbReference type="ChEBI" id="CHEBI:15378"/>
        <dbReference type="ChEBI" id="CHEBI:73682"/>
        <dbReference type="ChEBI" id="CHEBI:74411"/>
        <dbReference type="ChEBI" id="CHEBI:74418"/>
        <dbReference type="ChEBI" id="CHEBI:456215"/>
        <dbReference type="EC" id="2.3.1.234"/>
    </reaction>
</comment>
<dbReference type="InterPro" id="IPR000905">
    <property type="entry name" value="Gcp-like_dom"/>
</dbReference>
<feature type="binding site" evidence="6">
    <location>
        <position position="325"/>
    </location>
    <ligand>
        <name>Fe cation</name>
        <dbReference type="ChEBI" id="CHEBI:24875"/>
    </ligand>
</feature>
<dbReference type="PANTHER" id="PTHR11735:SF6">
    <property type="entry name" value="TRNA N6-ADENOSINE THREONYLCARBAMOYLTRANSFERASE, MITOCHONDRIAL"/>
    <property type="match status" value="1"/>
</dbReference>
<evidence type="ECO:0000256" key="6">
    <source>
        <dbReference type="HAMAP-Rule" id="MF_01445"/>
    </source>
</evidence>
<dbReference type="GO" id="GO:0002949">
    <property type="term" value="P:tRNA threonylcarbamoyladenosine modification"/>
    <property type="evidence" value="ECO:0007669"/>
    <property type="project" value="UniProtKB-UniRule"/>
</dbReference>
<accession>A0A0G1PKG5</accession>
<keyword evidence="1 6" id="KW-0808">Transferase</keyword>
<keyword evidence="4 6" id="KW-0012">Acyltransferase</keyword>
<protein>
    <recommendedName>
        <fullName evidence="6">tRNA N6-adenosine threonylcarbamoyltransferase</fullName>
        <ecNumber evidence="6">2.3.1.234</ecNumber>
    </recommendedName>
    <alternativeName>
        <fullName evidence="6">N6-L-threonylcarbamoyladenine synthase</fullName>
        <shortName evidence="6">t(6)A synthase</shortName>
    </alternativeName>
    <alternativeName>
        <fullName evidence="6">t(6)A37 threonylcarbamoyladenosine biosynthesis protein TsaD</fullName>
    </alternativeName>
    <alternativeName>
        <fullName evidence="6">tRNA threonylcarbamoyladenosine biosynthesis protein TsaD</fullName>
    </alternativeName>
</protein>
<dbReference type="GO" id="GO:0005506">
    <property type="term" value="F:iron ion binding"/>
    <property type="evidence" value="ECO:0007669"/>
    <property type="project" value="UniProtKB-UniRule"/>
</dbReference>
<organism evidence="8 9">
    <name type="scientific">Candidatus Collierbacteria bacterium GW2011_GWA2_46_26</name>
    <dbReference type="NCBI Taxonomy" id="1618381"/>
    <lineage>
        <taxon>Bacteria</taxon>
        <taxon>Candidatus Collieribacteriota</taxon>
    </lineage>
</organism>
<evidence type="ECO:0000256" key="3">
    <source>
        <dbReference type="ARBA" id="ARBA00022723"/>
    </source>
</evidence>